<dbReference type="EMBL" id="JACOGI010000001">
    <property type="protein sequence ID" value="MBC3516011.1"/>
    <property type="molecule type" value="Genomic_DNA"/>
</dbReference>
<evidence type="ECO:0000313" key="2">
    <source>
        <dbReference type="EMBL" id="MBC3516011.1"/>
    </source>
</evidence>
<dbReference type="RefSeq" id="WP_186487814.1">
    <property type="nucleotide sequence ID" value="NZ_JACOGI010000001.1"/>
</dbReference>
<reference evidence="2" key="1">
    <citation type="submission" date="2020-08" db="EMBL/GenBank/DDBJ databases">
        <authorList>
            <person name="Liu C."/>
            <person name="Sun Q."/>
        </authorList>
    </citation>
    <scope>NUCLEOTIDE SEQUENCE</scope>
    <source>
        <strain evidence="2">NSJ-65</strain>
    </source>
</reference>
<evidence type="ECO:0000313" key="3">
    <source>
        <dbReference type="Proteomes" id="UP000597668"/>
    </source>
</evidence>
<gene>
    <name evidence="2" type="ORF">H8K20_06335</name>
</gene>
<protein>
    <submittedName>
        <fullName evidence="2">Uncharacterized protein</fullName>
    </submittedName>
</protein>
<comment type="caution">
    <text evidence="2">The sequence shown here is derived from an EMBL/GenBank/DDBJ whole genome shotgun (WGS) entry which is preliminary data.</text>
</comment>
<accession>A0A8J6IK25</accession>
<proteinExistence type="predicted"/>
<name>A0A8J6IK25_9FIRM</name>
<sequence length="132" mass="15068">MRILDEQGNELETYDNTKGYLVNDKVLIAHHEAVEAVEEQGHFETIAEYPNGGKDVEWVVDKPGVEATEAWDEYEDIYRYIPYTAAELEEIETARKKAEEEEELQARIRALPDKAVTWDELAAALKQGVNSI</sequence>
<keyword evidence="3" id="KW-1185">Reference proteome</keyword>
<organism evidence="2 3">
    <name type="scientific">Neobittarella massiliensis</name>
    <name type="common">ex Bilen et al. 2018</name>
    <dbReference type="NCBI Taxonomy" id="2041842"/>
    <lineage>
        <taxon>Bacteria</taxon>
        <taxon>Bacillati</taxon>
        <taxon>Bacillota</taxon>
        <taxon>Clostridia</taxon>
        <taxon>Eubacteriales</taxon>
        <taxon>Oscillospiraceae</taxon>
        <taxon>Neobittarella (ex Bilen et al. 2018)</taxon>
    </lineage>
</organism>
<dbReference type="Proteomes" id="UP000597668">
    <property type="component" value="Unassembled WGS sequence"/>
</dbReference>
<dbReference type="AlphaFoldDB" id="A0A8J6IK25"/>
<keyword evidence="1" id="KW-0175">Coiled coil</keyword>
<feature type="coiled-coil region" evidence="1">
    <location>
        <begin position="84"/>
        <end position="111"/>
    </location>
</feature>
<evidence type="ECO:0000256" key="1">
    <source>
        <dbReference type="SAM" id="Coils"/>
    </source>
</evidence>